<name>A0AC34FW38_9BILA</name>
<organism evidence="1 2">
    <name type="scientific">Panagrolaimus sp. ES5</name>
    <dbReference type="NCBI Taxonomy" id="591445"/>
    <lineage>
        <taxon>Eukaryota</taxon>
        <taxon>Metazoa</taxon>
        <taxon>Ecdysozoa</taxon>
        <taxon>Nematoda</taxon>
        <taxon>Chromadorea</taxon>
        <taxon>Rhabditida</taxon>
        <taxon>Tylenchina</taxon>
        <taxon>Panagrolaimomorpha</taxon>
        <taxon>Panagrolaimoidea</taxon>
        <taxon>Panagrolaimidae</taxon>
        <taxon>Panagrolaimus</taxon>
    </lineage>
</organism>
<accession>A0AC34FW38</accession>
<proteinExistence type="predicted"/>
<evidence type="ECO:0000313" key="2">
    <source>
        <dbReference type="WBParaSite" id="ES5_v2.g21538.t1"/>
    </source>
</evidence>
<dbReference type="Proteomes" id="UP000887579">
    <property type="component" value="Unplaced"/>
</dbReference>
<dbReference type="WBParaSite" id="ES5_v2.g21538.t1">
    <property type="protein sequence ID" value="ES5_v2.g21538.t1"/>
    <property type="gene ID" value="ES5_v2.g21538"/>
</dbReference>
<evidence type="ECO:0000313" key="1">
    <source>
        <dbReference type="Proteomes" id="UP000887579"/>
    </source>
</evidence>
<sequence length="296" mass="33196">MFASWAPNTIKTYESALKKWASFCIEEEIDPTTPRVQDIINFVQSLASAGLNVNSISTHRAALTTFLSGRGLQSLTSAEPFLTKMIKGIMRIKPKNPKSAEIWDVEEALQWIRKMWPLEDLGLKLLTWRTLLLASLCSPKRSNELASLSLLELRQSSSVWKFTLLKTKNRGYGAPHSAVYHKFEDEVLCPLTSFNAYLEATSAVRKDKELFLSYVRPHNKVTSATIARWLKSALMEAGIKGYSAHSTRAASTSKAALKGLTPKAILEAANWSPKSSTFQRFYNKDIDESFQEMILG</sequence>
<protein>
    <submittedName>
        <fullName evidence="2">Uncharacterized protein</fullName>
    </submittedName>
</protein>
<reference evidence="2" key="1">
    <citation type="submission" date="2022-11" db="UniProtKB">
        <authorList>
            <consortium name="WormBaseParasite"/>
        </authorList>
    </citation>
    <scope>IDENTIFICATION</scope>
</reference>